<reference evidence="1" key="3">
    <citation type="submission" date="2010-09" db="EMBL/GenBank/DDBJ databases">
        <title>Annotation of Gaeumannomyces graminis var. tritici R3-111a-1.</title>
        <authorList>
            <consortium name="The Broad Institute Genome Sequencing Platform"/>
            <person name="Ma L.-J."/>
            <person name="Dead R."/>
            <person name="Young S.K."/>
            <person name="Zeng Q."/>
            <person name="Gargeya S."/>
            <person name="Fitzgerald M."/>
            <person name="Haas B."/>
            <person name="Abouelleil A."/>
            <person name="Alvarado L."/>
            <person name="Arachchi H.M."/>
            <person name="Berlin A."/>
            <person name="Brown A."/>
            <person name="Chapman S.B."/>
            <person name="Chen Z."/>
            <person name="Dunbar C."/>
            <person name="Freedman E."/>
            <person name="Gearin G."/>
            <person name="Gellesch M."/>
            <person name="Goldberg J."/>
            <person name="Griggs A."/>
            <person name="Gujja S."/>
            <person name="Heiman D."/>
            <person name="Howarth C."/>
            <person name="Larson L."/>
            <person name="Lui A."/>
            <person name="MacDonald P.J.P."/>
            <person name="Mehta T."/>
            <person name="Montmayeur A."/>
            <person name="Murphy C."/>
            <person name="Neiman D."/>
            <person name="Pearson M."/>
            <person name="Priest M."/>
            <person name="Roberts A."/>
            <person name="Saif S."/>
            <person name="Shea T."/>
            <person name="Shenoy N."/>
            <person name="Sisk P."/>
            <person name="Stolte C."/>
            <person name="Sykes S."/>
            <person name="Yandava C."/>
            <person name="Wortman J."/>
            <person name="Nusbaum C."/>
            <person name="Birren B."/>
        </authorList>
    </citation>
    <scope>NUCLEOTIDE SEQUENCE</scope>
    <source>
        <strain evidence="1">R3-111a-1</strain>
    </source>
</reference>
<proteinExistence type="predicted"/>
<dbReference type="AlphaFoldDB" id="J3NLM5"/>
<dbReference type="VEuPathDB" id="FungiDB:GGTG_02174"/>
<evidence type="ECO:0000313" key="3">
    <source>
        <dbReference type="Proteomes" id="UP000006039"/>
    </source>
</evidence>
<dbReference type="HOGENOM" id="CLU_1081986_0_0_1"/>
<name>J3NLM5_GAET3</name>
<evidence type="ECO:0000313" key="1">
    <source>
        <dbReference type="EMBL" id="EJT82200.1"/>
    </source>
</evidence>
<reference evidence="2" key="5">
    <citation type="submission" date="2018-04" db="UniProtKB">
        <authorList>
            <consortium name="EnsemblFungi"/>
        </authorList>
    </citation>
    <scope>IDENTIFICATION</scope>
    <source>
        <strain evidence="2">R3-111a-1</strain>
    </source>
</reference>
<protein>
    <submittedName>
        <fullName evidence="1 2">Uncharacterized protein</fullName>
    </submittedName>
</protein>
<evidence type="ECO:0000313" key="2">
    <source>
        <dbReference type="EnsemblFungi" id="EJT82200"/>
    </source>
</evidence>
<reference evidence="1" key="2">
    <citation type="submission" date="2010-07" db="EMBL/GenBank/DDBJ databases">
        <authorList>
            <consortium name="The Broad Institute Genome Sequencing Platform"/>
            <consortium name="Broad Institute Genome Sequencing Center for Infectious Disease"/>
            <person name="Ma L.-J."/>
            <person name="Dead R."/>
            <person name="Young S."/>
            <person name="Zeng Q."/>
            <person name="Koehrsen M."/>
            <person name="Alvarado L."/>
            <person name="Berlin A."/>
            <person name="Chapman S.B."/>
            <person name="Chen Z."/>
            <person name="Freedman E."/>
            <person name="Gellesch M."/>
            <person name="Goldberg J."/>
            <person name="Griggs A."/>
            <person name="Gujja S."/>
            <person name="Heilman E.R."/>
            <person name="Heiman D."/>
            <person name="Hepburn T."/>
            <person name="Howarth C."/>
            <person name="Jen D."/>
            <person name="Larson L."/>
            <person name="Mehta T."/>
            <person name="Neiman D."/>
            <person name="Pearson M."/>
            <person name="Roberts A."/>
            <person name="Saif S."/>
            <person name="Shea T."/>
            <person name="Shenoy N."/>
            <person name="Sisk P."/>
            <person name="Stolte C."/>
            <person name="Sykes S."/>
            <person name="Walk T."/>
            <person name="White J."/>
            <person name="Yandava C."/>
            <person name="Haas B."/>
            <person name="Nusbaum C."/>
            <person name="Birren B."/>
        </authorList>
    </citation>
    <scope>NUCLEOTIDE SEQUENCE</scope>
    <source>
        <strain evidence="1">R3-111a-1</strain>
    </source>
</reference>
<reference evidence="2" key="4">
    <citation type="journal article" date="2015" name="G3 (Bethesda)">
        <title>Genome sequences of three phytopathogenic species of the Magnaporthaceae family of fungi.</title>
        <authorList>
            <person name="Okagaki L.H."/>
            <person name="Nunes C.C."/>
            <person name="Sailsbery J."/>
            <person name="Clay B."/>
            <person name="Brown D."/>
            <person name="John T."/>
            <person name="Oh Y."/>
            <person name="Young N."/>
            <person name="Fitzgerald M."/>
            <person name="Haas B.J."/>
            <person name="Zeng Q."/>
            <person name="Young S."/>
            <person name="Adiconis X."/>
            <person name="Fan L."/>
            <person name="Levin J.Z."/>
            <person name="Mitchell T.K."/>
            <person name="Okubara P.A."/>
            <person name="Farman M.L."/>
            <person name="Kohn L.M."/>
            <person name="Birren B."/>
            <person name="Ma L.-J."/>
            <person name="Dean R.A."/>
        </authorList>
    </citation>
    <scope>NUCLEOTIDE SEQUENCE</scope>
    <source>
        <strain evidence="2">R3-111a-1</strain>
    </source>
</reference>
<dbReference type="Proteomes" id="UP000006039">
    <property type="component" value="Unassembled WGS sequence"/>
</dbReference>
<accession>J3NLM5</accession>
<gene>
    <name evidence="2" type="primary">20342632</name>
    <name evidence="1" type="ORF">GGTG_02174</name>
</gene>
<sequence>MAYHERSKQFDEYQLAVTCVSRILTSAGLAAPWAQMGWGHSVPESAAAYEVDTGLPVHLLTFADLMPGFTMTTSSWGLNLAHNEWRNGIIGKGLVSKTVIRKDRSHGTTAQISRARLSRELRALLSQSGVDYSEDLPQPDMVDHDKVRALLDDWRSNPSMVIDLPPPTGELLEAVGDEPEPWQAALLAGVEDCLPFNPYVHYLCCAVSNCHLKEIRPQDLDWLVEGYKELVLFRESRRENWYNKRIPDYFGPAPTGL</sequence>
<organism evidence="1">
    <name type="scientific">Gaeumannomyces tritici (strain R3-111a-1)</name>
    <name type="common">Wheat and barley take-all root rot fungus</name>
    <name type="synonym">Gaeumannomyces graminis var. tritici</name>
    <dbReference type="NCBI Taxonomy" id="644352"/>
    <lineage>
        <taxon>Eukaryota</taxon>
        <taxon>Fungi</taxon>
        <taxon>Dikarya</taxon>
        <taxon>Ascomycota</taxon>
        <taxon>Pezizomycotina</taxon>
        <taxon>Sordariomycetes</taxon>
        <taxon>Sordariomycetidae</taxon>
        <taxon>Magnaporthales</taxon>
        <taxon>Magnaporthaceae</taxon>
        <taxon>Gaeumannomyces</taxon>
    </lineage>
</organism>
<dbReference type="RefSeq" id="XP_009218209.1">
    <property type="nucleotide sequence ID" value="XM_009219945.1"/>
</dbReference>
<reference evidence="3" key="1">
    <citation type="submission" date="2010-07" db="EMBL/GenBank/DDBJ databases">
        <title>The genome sequence of Gaeumannomyces graminis var. tritici strain R3-111a-1.</title>
        <authorList>
            <consortium name="The Broad Institute Genome Sequencing Platform"/>
            <person name="Ma L.-J."/>
            <person name="Dead R."/>
            <person name="Young S."/>
            <person name="Zeng Q."/>
            <person name="Koehrsen M."/>
            <person name="Alvarado L."/>
            <person name="Berlin A."/>
            <person name="Chapman S.B."/>
            <person name="Chen Z."/>
            <person name="Freedman E."/>
            <person name="Gellesch M."/>
            <person name="Goldberg J."/>
            <person name="Griggs A."/>
            <person name="Gujja S."/>
            <person name="Heilman E.R."/>
            <person name="Heiman D."/>
            <person name="Hepburn T."/>
            <person name="Howarth C."/>
            <person name="Jen D."/>
            <person name="Larson L."/>
            <person name="Mehta T."/>
            <person name="Neiman D."/>
            <person name="Pearson M."/>
            <person name="Roberts A."/>
            <person name="Saif S."/>
            <person name="Shea T."/>
            <person name="Shenoy N."/>
            <person name="Sisk P."/>
            <person name="Stolte C."/>
            <person name="Sykes S."/>
            <person name="Walk T."/>
            <person name="White J."/>
            <person name="Yandava C."/>
            <person name="Haas B."/>
            <person name="Nusbaum C."/>
            <person name="Birren B."/>
        </authorList>
    </citation>
    <scope>NUCLEOTIDE SEQUENCE [LARGE SCALE GENOMIC DNA]</scope>
    <source>
        <strain evidence="3">R3-111a-1</strain>
    </source>
</reference>
<dbReference type="EnsemblFungi" id="EJT82200">
    <property type="protein sequence ID" value="EJT82200"/>
    <property type="gene ID" value="GGTG_02174"/>
</dbReference>
<dbReference type="GeneID" id="20342632"/>
<dbReference type="EMBL" id="GL385395">
    <property type="protein sequence ID" value="EJT82200.1"/>
    <property type="molecule type" value="Genomic_DNA"/>
</dbReference>
<keyword evidence="3" id="KW-1185">Reference proteome</keyword>